<name>A0ABW0YVN1_9BACI</name>
<dbReference type="RefSeq" id="WP_385943125.1">
    <property type="nucleotide sequence ID" value="NZ_JBHSOZ010000016.1"/>
</dbReference>
<dbReference type="Proteomes" id="UP001596142">
    <property type="component" value="Unassembled WGS sequence"/>
</dbReference>
<gene>
    <name evidence="1" type="ORF">ACFPU1_16860</name>
</gene>
<dbReference type="InterPro" id="IPR012347">
    <property type="entry name" value="Ferritin-like"/>
</dbReference>
<organism evidence="1 2">
    <name type="scientific">Thalassorhabdus alkalitolerans</name>
    <dbReference type="NCBI Taxonomy" id="2282697"/>
    <lineage>
        <taxon>Bacteria</taxon>
        <taxon>Bacillati</taxon>
        <taxon>Bacillota</taxon>
        <taxon>Bacilli</taxon>
        <taxon>Bacillales</taxon>
        <taxon>Bacillaceae</taxon>
        <taxon>Thalassorhabdus</taxon>
    </lineage>
</organism>
<sequence>MGILGGNQSTEPLHCGEVFGVWSYLSSLKGFVAHYETLVNHTGDGELAKLIEDSLQRVKKEEQEIEDLLKVNEVSLPPTPPGRPKANIEEIPVGARFNDNEIAAMLTRDVAMGLVACSQVIGQSTREDIAMMFSRYHQEKTQLGSKLLRLEKEKGWLVLPPLHTQANTQEA</sequence>
<dbReference type="Gene3D" id="1.20.1260.10">
    <property type="match status" value="1"/>
</dbReference>
<comment type="caution">
    <text evidence="1">The sequence shown here is derived from an EMBL/GenBank/DDBJ whole genome shotgun (WGS) entry which is preliminary data.</text>
</comment>
<evidence type="ECO:0000313" key="1">
    <source>
        <dbReference type="EMBL" id="MFC5714419.1"/>
    </source>
</evidence>
<protein>
    <submittedName>
        <fullName evidence="1">DUF3231 family protein</fullName>
    </submittedName>
</protein>
<dbReference type="InterPro" id="IPR021617">
    <property type="entry name" value="DUF3231"/>
</dbReference>
<dbReference type="Pfam" id="PF11553">
    <property type="entry name" value="DUF3231"/>
    <property type="match status" value="1"/>
</dbReference>
<accession>A0ABW0YVN1</accession>
<evidence type="ECO:0000313" key="2">
    <source>
        <dbReference type="Proteomes" id="UP001596142"/>
    </source>
</evidence>
<reference evidence="2" key="1">
    <citation type="journal article" date="2019" name="Int. J. Syst. Evol. Microbiol.">
        <title>The Global Catalogue of Microorganisms (GCM) 10K type strain sequencing project: providing services to taxonomists for standard genome sequencing and annotation.</title>
        <authorList>
            <consortium name="The Broad Institute Genomics Platform"/>
            <consortium name="The Broad Institute Genome Sequencing Center for Infectious Disease"/>
            <person name="Wu L."/>
            <person name="Ma J."/>
        </authorList>
    </citation>
    <scope>NUCLEOTIDE SEQUENCE [LARGE SCALE GENOMIC DNA]</scope>
    <source>
        <strain evidence="2">CECT 7184</strain>
    </source>
</reference>
<dbReference type="EMBL" id="JBHSOZ010000016">
    <property type="protein sequence ID" value="MFC5714419.1"/>
    <property type="molecule type" value="Genomic_DNA"/>
</dbReference>
<keyword evidence="2" id="KW-1185">Reference proteome</keyword>
<proteinExistence type="predicted"/>